<name>A0A1L3MD89_9MICO</name>
<reference evidence="1 2" key="1">
    <citation type="submission" date="2015-11" db="EMBL/GenBank/DDBJ databases">
        <authorList>
            <person name="Zhang Y."/>
            <person name="Guo Z."/>
        </authorList>
    </citation>
    <scope>NUCLEOTIDE SEQUENCE [LARGE SCALE GENOMIC DNA]</scope>
    <source>
        <strain evidence="1 2">YFY001</strain>
    </source>
</reference>
<evidence type="ECO:0008006" key="3">
    <source>
        <dbReference type="Google" id="ProtNLM"/>
    </source>
</evidence>
<evidence type="ECO:0000313" key="2">
    <source>
        <dbReference type="Proteomes" id="UP000182938"/>
    </source>
</evidence>
<dbReference type="SUPFAM" id="SSF55961">
    <property type="entry name" value="Bet v1-like"/>
    <property type="match status" value="1"/>
</dbReference>
<keyword evidence="2" id="KW-1185">Reference proteome</keyword>
<gene>
    <name evidence="1" type="ORF">ASJ30_01270</name>
</gene>
<sequence>MSSAGENMDRIEREILIDAPIERVWALVSEPGWWVGDGDPSHRSVTQEGDLVVVDYPPYGRFPVLPISSDAPRYVSYRGGEDPGQQLVEGTSTLVEFFLTEQGGGTLLRVVESGFTSLYPSADARATAVEDNVGGWEMQLDVAKRDAEQMQA</sequence>
<organism evidence="1 2">
    <name type="scientific">Janibacter indicus</name>
    <dbReference type="NCBI Taxonomy" id="857417"/>
    <lineage>
        <taxon>Bacteria</taxon>
        <taxon>Bacillati</taxon>
        <taxon>Actinomycetota</taxon>
        <taxon>Actinomycetes</taxon>
        <taxon>Micrococcales</taxon>
        <taxon>Intrasporangiaceae</taxon>
        <taxon>Janibacter</taxon>
    </lineage>
</organism>
<dbReference type="AlphaFoldDB" id="A0A1L3MD89"/>
<dbReference type="EMBL" id="CP013290">
    <property type="protein sequence ID" value="APH00328.1"/>
    <property type="molecule type" value="Genomic_DNA"/>
</dbReference>
<proteinExistence type="predicted"/>
<dbReference type="Proteomes" id="UP000182938">
    <property type="component" value="Chromosome"/>
</dbReference>
<protein>
    <recommendedName>
        <fullName evidence="3">Polyketide cyclase</fullName>
    </recommendedName>
</protein>
<dbReference type="Gene3D" id="3.30.530.20">
    <property type="match status" value="1"/>
</dbReference>
<dbReference type="InterPro" id="IPR023393">
    <property type="entry name" value="START-like_dom_sf"/>
</dbReference>
<evidence type="ECO:0000313" key="1">
    <source>
        <dbReference type="EMBL" id="APH00328.1"/>
    </source>
</evidence>
<accession>A0A1L3MD89</accession>
<dbReference type="KEGG" id="jte:ASJ30_01270"/>
<dbReference type="CDD" id="cd08898">
    <property type="entry name" value="SRPBCC_CalC_Aha1-like_5"/>
    <property type="match status" value="1"/>
</dbReference>